<dbReference type="InterPro" id="IPR009057">
    <property type="entry name" value="Homeodomain-like_sf"/>
</dbReference>
<dbReference type="InterPro" id="IPR050109">
    <property type="entry name" value="HTH-type_TetR-like_transc_reg"/>
</dbReference>
<dbReference type="EMBL" id="JOTP01000003">
    <property type="protein sequence ID" value="KEP27743.1"/>
    <property type="molecule type" value="Genomic_DNA"/>
</dbReference>
<name>A0A081LER7_9BACI</name>
<proteinExistence type="predicted"/>
<keyword evidence="1 2" id="KW-0238">DNA-binding</keyword>
<dbReference type="AlphaFoldDB" id="A0A081LER7"/>
<dbReference type="GO" id="GO:0003700">
    <property type="term" value="F:DNA-binding transcription factor activity"/>
    <property type="evidence" value="ECO:0007669"/>
    <property type="project" value="TreeGrafter"/>
</dbReference>
<dbReference type="OrthoDB" id="277085at2"/>
<dbReference type="RefSeq" id="WP_034318695.1">
    <property type="nucleotide sequence ID" value="NZ_JBCMYH010000018.1"/>
</dbReference>
<reference evidence="4 5" key="1">
    <citation type="submission" date="2012-09" db="EMBL/GenBank/DDBJ databases">
        <title>Genome Sequence of Bacillus sp. DW5-4.</title>
        <authorList>
            <person name="Lai Q."/>
            <person name="Liu Y."/>
            <person name="Shao Z."/>
        </authorList>
    </citation>
    <scope>NUCLEOTIDE SEQUENCE [LARGE SCALE GENOMIC DNA]</scope>
    <source>
        <strain evidence="4 5">DW5-4</strain>
    </source>
</reference>
<dbReference type="SUPFAM" id="SSF46689">
    <property type="entry name" value="Homeodomain-like"/>
    <property type="match status" value="1"/>
</dbReference>
<protein>
    <submittedName>
        <fullName evidence="4">TetR family transcriptional regulator</fullName>
    </submittedName>
</protein>
<evidence type="ECO:0000256" key="2">
    <source>
        <dbReference type="PROSITE-ProRule" id="PRU00335"/>
    </source>
</evidence>
<dbReference type="PANTHER" id="PTHR30055">
    <property type="entry name" value="HTH-TYPE TRANSCRIPTIONAL REGULATOR RUTR"/>
    <property type="match status" value="1"/>
</dbReference>
<evidence type="ECO:0000313" key="4">
    <source>
        <dbReference type="EMBL" id="KEP27743.1"/>
    </source>
</evidence>
<dbReference type="InterPro" id="IPR001647">
    <property type="entry name" value="HTH_TetR"/>
</dbReference>
<comment type="caution">
    <text evidence="4">The sequence shown here is derived from an EMBL/GenBank/DDBJ whole genome shotgun (WGS) entry which is preliminary data.</text>
</comment>
<sequence>MLKSTNQRIIRATMDLLSEKGYQKTTTKEIATKANVSEATIFRNFKNKRGVIAAIMKMKSTPTKTLEAEFKGDLYTDLKFLGTYFLEDLTSKKEFIYISMREPTMFKDLTDHETLYPQELREMLIQYFKTMGAQHHVLKGYEEIYADIFISTYFGFFIQQLEQDLQLVLTQKEDFIETCTHIFMRGISPA</sequence>
<feature type="domain" description="HTH tetR-type" evidence="3">
    <location>
        <begin position="3"/>
        <end position="63"/>
    </location>
</feature>
<gene>
    <name evidence="4" type="ORF">BA70_11490</name>
</gene>
<dbReference type="eggNOG" id="COG1309">
    <property type="taxonomic scope" value="Bacteria"/>
</dbReference>
<dbReference type="Pfam" id="PF00440">
    <property type="entry name" value="TetR_N"/>
    <property type="match status" value="1"/>
</dbReference>
<dbReference type="PANTHER" id="PTHR30055:SF226">
    <property type="entry name" value="HTH-TYPE TRANSCRIPTIONAL REGULATOR PKSA"/>
    <property type="match status" value="1"/>
</dbReference>
<dbReference type="GO" id="GO:0000976">
    <property type="term" value="F:transcription cis-regulatory region binding"/>
    <property type="evidence" value="ECO:0007669"/>
    <property type="project" value="TreeGrafter"/>
</dbReference>
<evidence type="ECO:0000313" key="5">
    <source>
        <dbReference type="Proteomes" id="UP000028091"/>
    </source>
</evidence>
<evidence type="ECO:0000259" key="3">
    <source>
        <dbReference type="PROSITE" id="PS50977"/>
    </source>
</evidence>
<organism evidence="4 5">
    <name type="scientific">Bacillus zhangzhouensis</name>
    <dbReference type="NCBI Taxonomy" id="1178540"/>
    <lineage>
        <taxon>Bacteria</taxon>
        <taxon>Bacillati</taxon>
        <taxon>Bacillota</taxon>
        <taxon>Bacilli</taxon>
        <taxon>Bacillales</taxon>
        <taxon>Bacillaceae</taxon>
        <taxon>Bacillus</taxon>
    </lineage>
</organism>
<dbReference type="Gene3D" id="1.10.357.10">
    <property type="entry name" value="Tetracycline Repressor, domain 2"/>
    <property type="match status" value="1"/>
</dbReference>
<dbReference type="Proteomes" id="UP000028091">
    <property type="component" value="Unassembled WGS sequence"/>
</dbReference>
<accession>A0A081LER7</accession>
<dbReference type="PROSITE" id="PS50977">
    <property type="entry name" value="HTH_TETR_2"/>
    <property type="match status" value="1"/>
</dbReference>
<keyword evidence="5" id="KW-1185">Reference proteome</keyword>
<dbReference type="PRINTS" id="PR00455">
    <property type="entry name" value="HTHTETR"/>
</dbReference>
<feature type="DNA-binding region" description="H-T-H motif" evidence="2">
    <location>
        <begin position="26"/>
        <end position="45"/>
    </location>
</feature>
<evidence type="ECO:0000256" key="1">
    <source>
        <dbReference type="ARBA" id="ARBA00023125"/>
    </source>
</evidence>